<dbReference type="InterPro" id="IPR001282">
    <property type="entry name" value="G6P_DH"/>
</dbReference>
<dbReference type="GO" id="GO:0006006">
    <property type="term" value="P:glucose metabolic process"/>
    <property type="evidence" value="ECO:0007669"/>
    <property type="project" value="InterPro"/>
</dbReference>
<comment type="pathway">
    <text evidence="1">Carbohydrate degradation.</text>
</comment>
<evidence type="ECO:0000313" key="6">
    <source>
        <dbReference type="EMBL" id="KUK76201.1"/>
    </source>
</evidence>
<protein>
    <submittedName>
        <fullName evidence="6">Glucose-6-phosphate 1-dehydrogenase</fullName>
    </submittedName>
</protein>
<dbReference type="PANTHER" id="PTHR23429">
    <property type="entry name" value="GLUCOSE-6-PHOSPHATE 1-DEHYDROGENASE G6PD"/>
    <property type="match status" value="1"/>
</dbReference>
<dbReference type="Proteomes" id="UP000053904">
    <property type="component" value="Unassembled WGS sequence"/>
</dbReference>
<dbReference type="Pfam" id="PF02781">
    <property type="entry name" value="G6PD_C"/>
    <property type="match status" value="1"/>
</dbReference>
<dbReference type="GO" id="GO:0005829">
    <property type="term" value="C:cytosol"/>
    <property type="evidence" value="ECO:0007669"/>
    <property type="project" value="TreeGrafter"/>
</dbReference>
<feature type="non-terminal residue" evidence="6">
    <location>
        <position position="1"/>
    </location>
</feature>
<dbReference type="GO" id="GO:0009051">
    <property type="term" value="P:pentose-phosphate shunt, oxidative branch"/>
    <property type="evidence" value="ECO:0007669"/>
    <property type="project" value="TreeGrafter"/>
</dbReference>
<dbReference type="PRINTS" id="PR00079">
    <property type="entry name" value="G6PDHDRGNASE"/>
</dbReference>
<dbReference type="Gene3D" id="3.30.360.10">
    <property type="entry name" value="Dihydrodipicolinate Reductase, domain 2"/>
    <property type="match status" value="1"/>
</dbReference>
<reference evidence="7" key="1">
    <citation type="journal article" date="2015" name="MBio">
        <title>Genome-Resolved Metagenomic Analysis Reveals Roles for Candidate Phyla and Other Microbial Community Members in Biogeochemical Transformations in Oil Reservoirs.</title>
        <authorList>
            <person name="Hu P."/>
            <person name="Tom L."/>
            <person name="Singh A."/>
            <person name="Thomas B.C."/>
            <person name="Baker B.J."/>
            <person name="Piceno Y.M."/>
            <person name="Andersen G.L."/>
            <person name="Banfield J.F."/>
        </authorList>
    </citation>
    <scope>NUCLEOTIDE SEQUENCE [LARGE SCALE GENOMIC DNA]</scope>
</reference>
<keyword evidence="4" id="KW-0119">Carbohydrate metabolism</keyword>
<name>A0A101HG21_9BACT</name>
<accession>A0A101HG21</accession>
<feature type="domain" description="Glucose-6-phosphate dehydrogenase C-terminal" evidence="5">
    <location>
        <begin position="11"/>
        <end position="265"/>
    </location>
</feature>
<keyword evidence="2" id="KW-0521">NADP</keyword>
<gene>
    <name evidence="6" type="ORF">XD93_1055</name>
</gene>
<keyword evidence="3" id="KW-0560">Oxidoreductase</keyword>
<dbReference type="PANTHER" id="PTHR23429:SF0">
    <property type="entry name" value="GLUCOSE-6-PHOSPHATE 1-DEHYDROGENASE"/>
    <property type="match status" value="1"/>
</dbReference>
<proteinExistence type="predicted"/>
<evidence type="ECO:0000259" key="5">
    <source>
        <dbReference type="Pfam" id="PF02781"/>
    </source>
</evidence>
<dbReference type="InterPro" id="IPR022675">
    <property type="entry name" value="G6P_DH_C"/>
</dbReference>
<evidence type="ECO:0000256" key="4">
    <source>
        <dbReference type="ARBA" id="ARBA00023277"/>
    </source>
</evidence>
<sequence length="273" mass="32151">LAKDLVRNLITLRFANPVFENLWSNKYIKKIDIDIKEKEGIKNRGEYYDKTGAIKDMIQNHGLQLLSLITFNQPESFKSKDFHKEKEKVLSNLKIFNDELEENIKIGQYKGYTKEEHIDENSNTETYTSINFEVNNERWKGVPIKLTTGKKLDEKRTEVKIYFTTFDNCLWQGKCETVTENILTINIFPENNIKLSVNTEFKPDIQLPKTKELRFDFSKDELLNLAYSNALKDIYNKEKSYTPSFNEILLTWSIVDDIGNWLAGKRDKILEYY</sequence>
<dbReference type="EMBL" id="LGGO01000189">
    <property type="protein sequence ID" value="KUK76201.1"/>
    <property type="molecule type" value="Genomic_DNA"/>
</dbReference>
<evidence type="ECO:0000256" key="3">
    <source>
        <dbReference type="ARBA" id="ARBA00023002"/>
    </source>
</evidence>
<evidence type="ECO:0000256" key="2">
    <source>
        <dbReference type="ARBA" id="ARBA00022857"/>
    </source>
</evidence>
<dbReference type="GO" id="GO:0050661">
    <property type="term" value="F:NADP binding"/>
    <property type="evidence" value="ECO:0007669"/>
    <property type="project" value="InterPro"/>
</dbReference>
<comment type="caution">
    <text evidence="6">The sequence shown here is derived from an EMBL/GenBank/DDBJ whole genome shotgun (WGS) entry which is preliminary data.</text>
</comment>
<evidence type="ECO:0000256" key="1">
    <source>
        <dbReference type="ARBA" id="ARBA00004921"/>
    </source>
</evidence>
<dbReference type="GO" id="GO:0004345">
    <property type="term" value="F:glucose-6-phosphate dehydrogenase activity"/>
    <property type="evidence" value="ECO:0007669"/>
    <property type="project" value="InterPro"/>
</dbReference>
<dbReference type="SUPFAM" id="SSF55347">
    <property type="entry name" value="Glyceraldehyde-3-phosphate dehydrogenase-like, C-terminal domain"/>
    <property type="match status" value="1"/>
</dbReference>
<organism evidence="6 7">
    <name type="scientific">candidate division WS6 bacterium 34_10</name>
    <dbReference type="NCBI Taxonomy" id="1641389"/>
    <lineage>
        <taxon>Bacteria</taxon>
        <taxon>Candidatus Dojkabacteria</taxon>
    </lineage>
</organism>
<evidence type="ECO:0000313" key="7">
    <source>
        <dbReference type="Proteomes" id="UP000053904"/>
    </source>
</evidence>
<dbReference type="AlphaFoldDB" id="A0A101HG21"/>